<dbReference type="PIRSF" id="PIRSF029288">
    <property type="entry name" value="SciE_ImpE"/>
    <property type="match status" value="1"/>
</dbReference>
<dbReference type="InterPro" id="IPR011990">
    <property type="entry name" value="TPR-like_helical_dom_sf"/>
</dbReference>
<proteinExistence type="predicted"/>
<organism evidence="1 2">
    <name type="scientific">Massilia frigida</name>
    <dbReference type="NCBI Taxonomy" id="2609281"/>
    <lineage>
        <taxon>Bacteria</taxon>
        <taxon>Pseudomonadati</taxon>
        <taxon>Pseudomonadota</taxon>
        <taxon>Betaproteobacteria</taxon>
        <taxon>Burkholderiales</taxon>
        <taxon>Oxalobacteraceae</taxon>
        <taxon>Telluria group</taxon>
        <taxon>Massilia</taxon>
    </lineage>
</organism>
<evidence type="ECO:0000313" key="1">
    <source>
        <dbReference type="EMBL" id="NHZ82291.1"/>
    </source>
</evidence>
<dbReference type="Proteomes" id="UP000621455">
    <property type="component" value="Unassembled WGS sequence"/>
</dbReference>
<sequence>MASRLQKCVRLIPTSKATAQAAQWAGTSPTTSKCNVRGSLRQGAMNPISARLNMNRSAIAEVASLDEEHAQLKERIRRKPEDPDLRAQLFQVLALRGDWLRAQAALTMTLELNPNADSLAGTYLRPLACELMRAAVFAGARRPEVCGADAAVERLADALQLDAGGSDAQAGAVRAAAMAELPARSGHVRLHGSDTRVPFAWLADGDSRFGPVLELFAGERYLWLPLAQVQRIRLVPATSRCALVWSHGAIDLVTGKKIHGAVPVRYPLPAVATDQKILTAAYTEWQALAGADQYLGIGQRMLVTDQGEYALLDIAEIVFELDDAQVSNV</sequence>
<evidence type="ECO:0000313" key="2">
    <source>
        <dbReference type="Proteomes" id="UP000621455"/>
    </source>
</evidence>
<accession>A0ABX0NA38</accession>
<reference evidence="1 2" key="1">
    <citation type="submission" date="2019-10" db="EMBL/GenBank/DDBJ databases">
        <title>Taxonomy of Antarctic Massilia spp.: description of Massilia rubra sp. nov., Massilia aquatica sp. nov., Massilia mucilaginosa sp. nov., Massilia frigida sp. nov. isolated from streams, lakes and regoliths.</title>
        <authorList>
            <person name="Holochova P."/>
            <person name="Sedlacek I."/>
            <person name="Kralova S."/>
            <person name="Maslanova I."/>
            <person name="Busse H.-J."/>
            <person name="Stankova E."/>
            <person name="Vrbovska V."/>
            <person name="Kovarovic V."/>
            <person name="Bartak M."/>
            <person name="Svec P."/>
            <person name="Pantucek R."/>
        </authorList>
    </citation>
    <scope>NUCLEOTIDE SEQUENCE [LARGE SCALE GENOMIC DNA]</scope>
    <source>
        <strain evidence="1 2">CCM 8695</strain>
    </source>
</reference>
<keyword evidence="2" id="KW-1185">Reference proteome</keyword>
<name>A0ABX0NA38_9BURK</name>
<dbReference type="Pfam" id="PF07024">
    <property type="entry name" value="ImpE"/>
    <property type="match status" value="1"/>
</dbReference>
<gene>
    <name evidence="1" type="ORF">F2P44_23860</name>
</gene>
<dbReference type="SUPFAM" id="SSF144059">
    <property type="entry name" value="ImpE-like"/>
    <property type="match status" value="1"/>
</dbReference>
<dbReference type="EMBL" id="WHJG01000031">
    <property type="protein sequence ID" value="NHZ82291.1"/>
    <property type="molecule type" value="Genomic_DNA"/>
</dbReference>
<protein>
    <submittedName>
        <fullName evidence="1">ImpE family protein</fullName>
    </submittedName>
</protein>
<comment type="caution">
    <text evidence="1">The sequence shown here is derived from an EMBL/GenBank/DDBJ whole genome shotgun (WGS) entry which is preliminary data.</text>
</comment>
<dbReference type="Gene3D" id="1.25.40.10">
    <property type="entry name" value="Tetratricopeptide repeat domain"/>
    <property type="match status" value="1"/>
</dbReference>
<dbReference type="InterPro" id="IPR009211">
    <property type="entry name" value="TagJ"/>
</dbReference>